<keyword evidence="2" id="KW-1185">Reference proteome</keyword>
<proteinExistence type="predicted"/>
<evidence type="ECO:0000313" key="2">
    <source>
        <dbReference type="Proteomes" id="UP000324639"/>
    </source>
</evidence>
<name>A0A9X9MIR6_BLUGR</name>
<evidence type="ECO:0000313" key="1">
    <source>
        <dbReference type="EMBL" id="VDB89295.1"/>
    </source>
</evidence>
<reference evidence="1 2" key="1">
    <citation type="submission" date="2018-08" db="EMBL/GenBank/DDBJ databases">
        <authorList>
            <person name="Muller C M."/>
        </authorList>
    </citation>
    <scope>NUCLEOTIDE SEQUENCE [LARGE SCALE GENOMIC DNA]</scope>
</reference>
<accession>A0A9X9MIR6</accession>
<dbReference type="Proteomes" id="UP000324639">
    <property type="component" value="Chromosome Bgt_-07"/>
</dbReference>
<organism evidence="1 2">
    <name type="scientific">Blumeria graminis f. sp. tritici</name>
    <dbReference type="NCBI Taxonomy" id="62690"/>
    <lineage>
        <taxon>Eukaryota</taxon>
        <taxon>Fungi</taxon>
        <taxon>Dikarya</taxon>
        <taxon>Ascomycota</taxon>
        <taxon>Pezizomycotina</taxon>
        <taxon>Leotiomycetes</taxon>
        <taxon>Erysiphales</taxon>
        <taxon>Erysiphaceae</taxon>
        <taxon>Blumeria</taxon>
    </lineage>
</organism>
<sequence length="54" mass="6039">MYPLYEYSKCQTEVSRKLVFSVSCSFSAGPMLVTNKYSLTQSLVDGAVVVRKAR</sequence>
<protein>
    <submittedName>
        <fullName evidence="1">Bgt-51079</fullName>
    </submittedName>
</protein>
<dbReference type="AlphaFoldDB" id="A0A9X9MIR6"/>
<gene>
    <name evidence="1" type="ORF">BGT96224V316_LOCUS4999</name>
</gene>
<dbReference type="EMBL" id="LR026990">
    <property type="protein sequence ID" value="VDB89295.1"/>
    <property type="molecule type" value="Genomic_DNA"/>
</dbReference>